<keyword evidence="3" id="KW-1185">Reference proteome</keyword>
<gene>
    <name evidence="2" type="ORF">BG015_003919</name>
</gene>
<dbReference type="OrthoDB" id="337038at2759"/>
<dbReference type="InterPro" id="IPR035940">
    <property type="entry name" value="CAP_sf"/>
</dbReference>
<dbReference type="InterPro" id="IPR014044">
    <property type="entry name" value="CAP_dom"/>
</dbReference>
<comment type="caution">
    <text evidence="2">The sequence shown here is derived from an EMBL/GenBank/DDBJ whole genome shotgun (WGS) entry which is preliminary data.</text>
</comment>
<dbReference type="SUPFAM" id="SSF55797">
    <property type="entry name" value="PR-1-like"/>
    <property type="match status" value="1"/>
</dbReference>
<feature type="non-terminal residue" evidence="2">
    <location>
        <position position="55"/>
    </location>
</feature>
<evidence type="ECO:0000313" key="3">
    <source>
        <dbReference type="Proteomes" id="UP000748756"/>
    </source>
</evidence>
<protein>
    <recommendedName>
        <fullName evidence="1">SCP domain-containing protein</fullName>
    </recommendedName>
</protein>
<proteinExistence type="predicted"/>
<reference evidence="2" key="1">
    <citation type="journal article" date="2020" name="Fungal Divers.">
        <title>Resolving the Mortierellaceae phylogeny through synthesis of multi-gene phylogenetics and phylogenomics.</title>
        <authorList>
            <person name="Vandepol N."/>
            <person name="Liber J."/>
            <person name="Desiro A."/>
            <person name="Na H."/>
            <person name="Kennedy M."/>
            <person name="Barry K."/>
            <person name="Grigoriev I.V."/>
            <person name="Miller A.N."/>
            <person name="O'Donnell K."/>
            <person name="Stajich J.E."/>
            <person name="Bonito G."/>
        </authorList>
    </citation>
    <scope>NUCLEOTIDE SEQUENCE</scope>
    <source>
        <strain evidence="2">NRRL 6426</strain>
    </source>
</reference>
<dbReference type="EMBL" id="JAAAUQ010001909">
    <property type="protein sequence ID" value="KAF9131052.1"/>
    <property type="molecule type" value="Genomic_DNA"/>
</dbReference>
<dbReference type="Proteomes" id="UP000748756">
    <property type="component" value="Unassembled WGS sequence"/>
</dbReference>
<dbReference type="Pfam" id="PF00188">
    <property type="entry name" value="CAP"/>
    <property type="match status" value="1"/>
</dbReference>
<evidence type="ECO:0000313" key="2">
    <source>
        <dbReference type="EMBL" id="KAF9131052.1"/>
    </source>
</evidence>
<name>A0A9P5RII2_9FUNG</name>
<feature type="domain" description="SCP" evidence="1">
    <location>
        <begin position="23"/>
        <end position="54"/>
    </location>
</feature>
<sequence>MAFLATHSLAADPTVAFKNDVLTQHNRYRAQYGARPLTWSDALYPATLQWAKYLQ</sequence>
<evidence type="ECO:0000259" key="1">
    <source>
        <dbReference type="Pfam" id="PF00188"/>
    </source>
</evidence>
<dbReference type="Gene3D" id="3.40.33.10">
    <property type="entry name" value="CAP"/>
    <property type="match status" value="1"/>
</dbReference>
<accession>A0A9P5RII2</accession>
<dbReference type="AlphaFoldDB" id="A0A9P5RII2"/>
<organism evidence="2 3">
    <name type="scientific">Linnemannia schmuckeri</name>
    <dbReference type="NCBI Taxonomy" id="64567"/>
    <lineage>
        <taxon>Eukaryota</taxon>
        <taxon>Fungi</taxon>
        <taxon>Fungi incertae sedis</taxon>
        <taxon>Mucoromycota</taxon>
        <taxon>Mortierellomycotina</taxon>
        <taxon>Mortierellomycetes</taxon>
        <taxon>Mortierellales</taxon>
        <taxon>Mortierellaceae</taxon>
        <taxon>Linnemannia</taxon>
    </lineage>
</organism>